<dbReference type="InterPro" id="IPR041498">
    <property type="entry name" value="Big_6"/>
</dbReference>
<dbReference type="RefSeq" id="WP_347168004.1">
    <property type="nucleotide sequence ID" value="NZ_JBDNCH010000002.1"/>
</dbReference>
<protein>
    <submittedName>
        <fullName evidence="3">Ig-like domain-containing protein</fullName>
    </submittedName>
</protein>
<dbReference type="InterPro" id="IPR044016">
    <property type="entry name" value="Big_13"/>
</dbReference>
<organism evidence="3 4">
    <name type="scientific">Ponticoccus litoralis</name>
    <dbReference type="NCBI Taxonomy" id="422297"/>
    <lineage>
        <taxon>Bacteria</taxon>
        <taxon>Pseudomonadati</taxon>
        <taxon>Pseudomonadota</taxon>
        <taxon>Alphaproteobacteria</taxon>
        <taxon>Rhodobacterales</taxon>
        <taxon>Roseobacteraceae</taxon>
        <taxon>Ponticoccus</taxon>
    </lineage>
</organism>
<gene>
    <name evidence="3" type="ORF">ABFB10_12105</name>
</gene>
<evidence type="ECO:0000259" key="2">
    <source>
        <dbReference type="Pfam" id="PF19077"/>
    </source>
</evidence>
<dbReference type="InterPro" id="IPR013783">
    <property type="entry name" value="Ig-like_fold"/>
</dbReference>
<dbReference type="EMBL" id="JBDNCH010000002">
    <property type="protein sequence ID" value="MEN9061660.1"/>
    <property type="molecule type" value="Genomic_DNA"/>
</dbReference>
<evidence type="ECO:0000313" key="4">
    <source>
        <dbReference type="Proteomes" id="UP001428774"/>
    </source>
</evidence>
<comment type="caution">
    <text evidence="3">The sequence shown here is derived from an EMBL/GenBank/DDBJ whole genome shotgun (WGS) entry which is preliminary data.</text>
</comment>
<dbReference type="Pfam" id="PF17936">
    <property type="entry name" value="Big_6"/>
    <property type="match status" value="2"/>
</dbReference>
<evidence type="ECO:0000313" key="3">
    <source>
        <dbReference type="EMBL" id="MEN9061660.1"/>
    </source>
</evidence>
<keyword evidence="4" id="KW-1185">Reference proteome</keyword>
<dbReference type="Pfam" id="PF19077">
    <property type="entry name" value="Big_13"/>
    <property type="match status" value="1"/>
</dbReference>
<reference evidence="3 4" key="1">
    <citation type="submission" date="2024-05" db="EMBL/GenBank/DDBJ databases">
        <title>Genome sequence of Ponticoccus litoralis KCCM 90028.</title>
        <authorList>
            <person name="Kim J.M."/>
            <person name="Lee J.K."/>
            <person name="Choi B.J."/>
            <person name="Bayburt H."/>
            <person name="Baek J.H."/>
            <person name="Jeon C.O."/>
        </authorList>
    </citation>
    <scope>NUCLEOTIDE SEQUENCE [LARGE SCALE GENOMIC DNA]</scope>
    <source>
        <strain evidence="3 4">KCCM 90028</strain>
    </source>
</reference>
<evidence type="ECO:0000259" key="1">
    <source>
        <dbReference type="Pfam" id="PF17936"/>
    </source>
</evidence>
<dbReference type="NCBIfam" id="NF033510">
    <property type="entry name" value="Ca_tandemer"/>
    <property type="match status" value="3"/>
</dbReference>
<proteinExistence type="predicted"/>
<dbReference type="AlphaFoldDB" id="A0AAW9SN35"/>
<dbReference type="Proteomes" id="UP001428774">
    <property type="component" value="Unassembled WGS sequence"/>
</dbReference>
<sequence>MDHSFSVDTQIALSVETETVGGDGVVNAAERADGVVLTGQAEPGSVVTVTANGAQHAAGVAEDGAWSVTLPTGDVPEGETAMEIAATATDAAGNVATVTGSIAIDTETNVTVMTETVGGDGVVNAVERSDGVTLTGTAEPGSTVTVTLGSVTRTATVAPEGSWTAAFSVAEIPAGERSLTVTATATDRAGNVETASGSVDVDTLVRNLTLGGTPGGADGVVNALEAQAGFALTGVVEAGSTVSVTLGGVAHVATVDSAGNWTVDIPAGSIPEGTLDAPLLVEATDAAGNTRRLTDRITIDTDAPDAPGWTGYGRDGAGVDLIRTEISEDTVFLGQVTDPAGRPLVTAVDVSSSDDIPGIGQTYINLDGHVADGTHLVLAATDAAGNTTGSYLVTDDPGTNDVLMSDDIAEALSGYQVDTIDLHFAEDSQLTITEAQIMALSSTTDTVTVRGGPDDSVTITGAEAEGTKEVEGTTFNVFSLGDATLLIEDEIAAVTGVV</sequence>
<accession>A0AAW9SN35</accession>
<feature type="domain" description="Bacterial Ig" evidence="1">
    <location>
        <begin position="31"/>
        <end position="99"/>
    </location>
</feature>
<feature type="domain" description="Bacterial Ig" evidence="1">
    <location>
        <begin position="128"/>
        <end position="195"/>
    </location>
</feature>
<dbReference type="Gene3D" id="2.60.40.10">
    <property type="entry name" value="Immunoglobulins"/>
    <property type="match status" value="3"/>
</dbReference>
<feature type="domain" description="Bacterial Ig-like" evidence="2">
    <location>
        <begin position="229"/>
        <end position="301"/>
    </location>
</feature>
<name>A0AAW9SN35_9RHOB</name>